<dbReference type="PANTHER" id="PTHR18966">
    <property type="entry name" value="IONOTROPIC GLUTAMATE RECEPTOR"/>
    <property type="match status" value="1"/>
</dbReference>
<organism evidence="1 2">
    <name type="scientific">Solanum bulbocastanum</name>
    <name type="common">Wild potato</name>
    <dbReference type="NCBI Taxonomy" id="147425"/>
    <lineage>
        <taxon>Eukaryota</taxon>
        <taxon>Viridiplantae</taxon>
        <taxon>Streptophyta</taxon>
        <taxon>Embryophyta</taxon>
        <taxon>Tracheophyta</taxon>
        <taxon>Spermatophyta</taxon>
        <taxon>Magnoliopsida</taxon>
        <taxon>eudicotyledons</taxon>
        <taxon>Gunneridae</taxon>
        <taxon>Pentapetalae</taxon>
        <taxon>asterids</taxon>
        <taxon>lamiids</taxon>
        <taxon>Solanales</taxon>
        <taxon>Solanaceae</taxon>
        <taxon>Solanoideae</taxon>
        <taxon>Solaneae</taxon>
        <taxon>Solanum</taxon>
    </lineage>
</organism>
<dbReference type="FunFam" id="3.40.190.10:FF:000217">
    <property type="entry name" value="Glutamate receptor"/>
    <property type="match status" value="1"/>
</dbReference>
<dbReference type="SUPFAM" id="SSF53850">
    <property type="entry name" value="Periplasmic binding protein-like II"/>
    <property type="match status" value="1"/>
</dbReference>
<dbReference type="InterPro" id="IPR015683">
    <property type="entry name" value="Ionotropic_Glu_rcpt"/>
</dbReference>
<gene>
    <name evidence="1" type="ORF">RDI58_001220</name>
</gene>
<dbReference type="AlphaFoldDB" id="A0AAN8UDY4"/>
<keyword evidence="2" id="KW-1185">Reference proteome</keyword>
<evidence type="ECO:0000313" key="2">
    <source>
        <dbReference type="Proteomes" id="UP001371456"/>
    </source>
</evidence>
<comment type="caution">
    <text evidence="1">The sequence shown here is derived from an EMBL/GenBank/DDBJ whole genome shotgun (WGS) entry which is preliminary data.</text>
</comment>
<accession>A0AAN8UDY4</accession>
<dbReference type="Proteomes" id="UP001371456">
    <property type="component" value="Unassembled WGS sequence"/>
</dbReference>
<proteinExistence type="predicted"/>
<name>A0AAN8UDY4_SOLBU</name>
<protein>
    <submittedName>
        <fullName evidence="1">Uncharacterized protein</fullName>
    </submittedName>
</protein>
<sequence length="203" mass="22926">MNFDEDKLETYNTPEECVDLLAKGSSNGGIASVFDEIPYVKLFLANYCLKFTTIGPTYKNDGFGFAFPIVSPLVPDVLRAVLNVTEGENFGFLTKFIHEPWHIIRRSNLSLRERSRILARKFDSKDYSCHTFKKSALRDVLTDSKHDLDCSRSPHGNLSMLPSPRTTGPPSQAILVIQSGCYIFQGRKGIHLRVARMKQLILK</sequence>
<dbReference type="EMBL" id="JBANQN010000001">
    <property type="protein sequence ID" value="KAK6803436.1"/>
    <property type="molecule type" value="Genomic_DNA"/>
</dbReference>
<evidence type="ECO:0000313" key="1">
    <source>
        <dbReference type="EMBL" id="KAK6803436.1"/>
    </source>
</evidence>
<reference evidence="1 2" key="1">
    <citation type="submission" date="2024-02" db="EMBL/GenBank/DDBJ databases">
        <title>de novo genome assembly of Solanum bulbocastanum strain 11H21.</title>
        <authorList>
            <person name="Hosaka A.J."/>
        </authorList>
    </citation>
    <scope>NUCLEOTIDE SEQUENCE [LARGE SCALE GENOMIC DNA]</scope>
    <source>
        <tissue evidence="1">Young leaves</tissue>
    </source>
</reference>